<dbReference type="GO" id="GO:0005634">
    <property type="term" value="C:nucleus"/>
    <property type="evidence" value="ECO:0007669"/>
    <property type="project" value="UniProtKB-SubCell"/>
</dbReference>
<dbReference type="GO" id="GO:0045893">
    <property type="term" value="P:positive regulation of DNA-templated transcription"/>
    <property type="evidence" value="ECO:0007669"/>
    <property type="project" value="TreeGrafter"/>
</dbReference>
<dbReference type="OMA" id="MRIRCEM"/>
<dbReference type="OrthoDB" id="552661at2759"/>
<comment type="subcellular location">
    <subcellularLocation>
        <location evidence="1">Nucleus</location>
    </subcellularLocation>
</comment>
<keyword evidence="8" id="KW-1185">Reference proteome</keyword>
<evidence type="ECO:0000256" key="5">
    <source>
        <dbReference type="SAM" id="Coils"/>
    </source>
</evidence>
<dbReference type="Proteomes" id="UP000029120">
    <property type="component" value="Chromosome 5"/>
</dbReference>
<keyword evidence="2" id="KW-0805">Transcription regulation</keyword>
<evidence type="ECO:0000256" key="3">
    <source>
        <dbReference type="ARBA" id="ARBA00023163"/>
    </source>
</evidence>
<dbReference type="GO" id="GO:0003700">
    <property type="term" value="F:DNA-binding transcription factor activity"/>
    <property type="evidence" value="ECO:0007669"/>
    <property type="project" value="InterPro"/>
</dbReference>
<dbReference type="Gramene" id="KFK34127">
    <property type="protein sequence ID" value="KFK34127"/>
    <property type="gene ID" value="AALP_AA5G104800"/>
</dbReference>
<evidence type="ECO:0000313" key="8">
    <source>
        <dbReference type="Proteomes" id="UP000029120"/>
    </source>
</evidence>
<dbReference type="InterPro" id="IPR052483">
    <property type="entry name" value="bZIP_transcription_regulators"/>
</dbReference>
<gene>
    <name evidence="7" type="ordered locus">AALP_Aa5g104800</name>
</gene>
<protein>
    <recommendedName>
        <fullName evidence="6">BZIP domain-containing protein</fullName>
    </recommendedName>
</protein>
<feature type="domain" description="BZIP" evidence="6">
    <location>
        <begin position="52"/>
        <end position="108"/>
    </location>
</feature>
<dbReference type="PANTHER" id="PTHR46391:SF13">
    <property type="entry name" value="ACTIVATOR OF SPOMIN LUC3"/>
    <property type="match status" value="1"/>
</dbReference>
<dbReference type="Pfam" id="PF00170">
    <property type="entry name" value="bZIP_1"/>
    <property type="match status" value="1"/>
</dbReference>
<feature type="coiled-coil region" evidence="5">
    <location>
        <begin position="96"/>
        <end position="123"/>
    </location>
</feature>
<dbReference type="EMBL" id="CM002873">
    <property type="protein sequence ID" value="KFK34127.1"/>
    <property type="molecule type" value="Genomic_DNA"/>
</dbReference>
<evidence type="ECO:0000256" key="1">
    <source>
        <dbReference type="ARBA" id="ARBA00004123"/>
    </source>
</evidence>
<dbReference type="GO" id="GO:0003677">
    <property type="term" value="F:DNA binding"/>
    <property type="evidence" value="ECO:0007669"/>
    <property type="project" value="TreeGrafter"/>
</dbReference>
<dbReference type="PANTHER" id="PTHR46391">
    <property type="entry name" value="BASIC LEUCINE ZIPPER 34"/>
    <property type="match status" value="1"/>
</dbReference>
<reference evidence="8" key="1">
    <citation type="journal article" date="2015" name="Nat. Plants">
        <title>Genome expansion of Arabis alpina linked with retrotransposition and reduced symmetric DNA methylation.</title>
        <authorList>
            <person name="Willing E.M."/>
            <person name="Rawat V."/>
            <person name="Mandakova T."/>
            <person name="Maumus F."/>
            <person name="James G.V."/>
            <person name="Nordstroem K.J."/>
            <person name="Becker C."/>
            <person name="Warthmann N."/>
            <person name="Chica C."/>
            <person name="Szarzynska B."/>
            <person name="Zytnicki M."/>
            <person name="Albani M.C."/>
            <person name="Kiefer C."/>
            <person name="Bergonzi S."/>
            <person name="Castaings L."/>
            <person name="Mateos J.L."/>
            <person name="Berns M.C."/>
            <person name="Bujdoso N."/>
            <person name="Piofczyk T."/>
            <person name="de Lorenzo L."/>
            <person name="Barrero-Sicilia C."/>
            <person name="Mateos I."/>
            <person name="Piednoel M."/>
            <person name="Hagmann J."/>
            <person name="Chen-Min-Tao R."/>
            <person name="Iglesias-Fernandez R."/>
            <person name="Schuster S.C."/>
            <person name="Alonso-Blanco C."/>
            <person name="Roudier F."/>
            <person name="Carbonero P."/>
            <person name="Paz-Ares J."/>
            <person name="Davis S.J."/>
            <person name="Pecinka A."/>
            <person name="Quesneville H."/>
            <person name="Colot V."/>
            <person name="Lysak M.A."/>
            <person name="Weigel D."/>
            <person name="Coupland G."/>
            <person name="Schneeberger K."/>
        </authorList>
    </citation>
    <scope>NUCLEOTIDE SEQUENCE [LARGE SCALE GENOMIC DNA]</scope>
    <source>
        <strain evidence="8">cv. Pajares</strain>
    </source>
</reference>
<evidence type="ECO:0000313" key="7">
    <source>
        <dbReference type="EMBL" id="KFK34127.1"/>
    </source>
</evidence>
<dbReference type="InterPro" id="IPR004827">
    <property type="entry name" value="bZIP"/>
</dbReference>
<keyword evidence="4" id="KW-0539">Nucleus</keyword>
<proteinExistence type="predicted"/>
<name>A0A087GW75_ARAAL</name>
<evidence type="ECO:0000256" key="4">
    <source>
        <dbReference type="ARBA" id="ARBA00023242"/>
    </source>
</evidence>
<dbReference type="InterPro" id="IPR046347">
    <property type="entry name" value="bZIP_sf"/>
</dbReference>
<evidence type="ECO:0000259" key="6">
    <source>
        <dbReference type="Pfam" id="PF00170"/>
    </source>
</evidence>
<accession>A0A087GW75</accession>
<keyword evidence="3" id="KW-0804">Transcription</keyword>
<evidence type="ECO:0000256" key="2">
    <source>
        <dbReference type="ARBA" id="ARBA00023015"/>
    </source>
</evidence>
<dbReference type="Gene3D" id="1.20.5.170">
    <property type="match status" value="1"/>
</dbReference>
<keyword evidence="5" id="KW-0175">Coiled coil</keyword>
<sequence length="133" mass="15609">MFRSSLPVPTSLKVSNGGNQSGENKVGYFNYELEPGFIVRLRHDIDPNMDPKKLKRIILNCVSAQKSRWMKRQYIEYLATKLKELQMGVSVMRIRCEMLNEMIQRFKIERMKLEERVAAANQQFSSLKPRVKQ</sequence>
<dbReference type="SUPFAM" id="SSF57959">
    <property type="entry name" value="Leucine zipper domain"/>
    <property type="match status" value="1"/>
</dbReference>
<organism evidence="7 8">
    <name type="scientific">Arabis alpina</name>
    <name type="common">Alpine rock-cress</name>
    <dbReference type="NCBI Taxonomy" id="50452"/>
    <lineage>
        <taxon>Eukaryota</taxon>
        <taxon>Viridiplantae</taxon>
        <taxon>Streptophyta</taxon>
        <taxon>Embryophyta</taxon>
        <taxon>Tracheophyta</taxon>
        <taxon>Spermatophyta</taxon>
        <taxon>Magnoliopsida</taxon>
        <taxon>eudicotyledons</taxon>
        <taxon>Gunneridae</taxon>
        <taxon>Pentapetalae</taxon>
        <taxon>rosids</taxon>
        <taxon>malvids</taxon>
        <taxon>Brassicales</taxon>
        <taxon>Brassicaceae</taxon>
        <taxon>Arabideae</taxon>
        <taxon>Arabis</taxon>
    </lineage>
</organism>
<dbReference type="AlphaFoldDB" id="A0A087GW75"/>